<protein>
    <submittedName>
        <fullName evidence="1">Uncharacterized protein</fullName>
    </submittedName>
</protein>
<dbReference type="EMBL" id="JARKNE010000013">
    <property type="protein sequence ID" value="KAK5770397.1"/>
    <property type="molecule type" value="Genomic_DNA"/>
</dbReference>
<dbReference type="Proteomes" id="UP001358586">
    <property type="component" value="Chromosome 13"/>
</dbReference>
<proteinExistence type="predicted"/>
<organism evidence="1 2">
    <name type="scientific">Gossypium arboreum</name>
    <name type="common">Tree cotton</name>
    <name type="synonym">Gossypium nanking</name>
    <dbReference type="NCBI Taxonomy" id="29729"/>
    <lineage>
        <taxon>Eukaryota</taxon>
        <taxon>Viridiplantae</taxon>
        <taxon>Streptophyta</taxon>
        <taxon>Embryophyta</taxon>
        <taxon>Tracheophyta</taxon>
        <taxon>Spermatophyta</taxon>
        <taxon>Magnoliopsida</taxon>
        <taxon>eudicotyledons</taxon>
        <taxon>Gunneridae</taxon>
        <taxon>Pentapetalae</taxon>
        <taxon>rosids</taxon>
        <taxon>malvids</taxon>
        <taxon>Malvales</taxon>
        <taxon>Malvaceae</taxon>
        <taxon>Malvoideae</taxon>
        <taxon>Gossypium</taxon>
    </lineage>
</organism>
<name>A0ABR0MAU5_GOSAR</name>
<evidence type="ECO:0000313" key="2">
    <source>
        <dbReference type="Proteomes" id="UP001358586"/>
    </source>
</evidence>
<gene>
    <name evidence="1" type="ORF">PVK06_046547</name>
</gene>
<keyword evidence="2" id="KW-1185">Reference proteome</keyword>
<comment type="caution">
    <text evidence="1">The sequence shown here is derived from an EMBL/GenBank/DDBJ whole genome shotgun (WGS) entry which is preliminary data.</text>
</comment>
<evidence type="ECO:0000313" key="1">
    <source>
        <dbReference type="EMBL" id="KAK5770397.1"/>
    </source>
</evidence>
<accession>A0ABR0MAU5</accession>
<sequence>MTVRFKVDKWGFEGLDGNLLRTSFNGIRDSLVSELWRPNSYVWDKDWVEELYGDRLSDHICALPIVQHGLPDRIVWFHNKSRCYLSKSGYSWFILKKMGYAQHRLFWRTIWKHHVLSKICIFA</sequence>
<reference evidence="1 2" key="1">
    <citation type="submission" date="2023-03" db="EMBL/GenBank/DDBJ databases">
        <title>WGS of Gossypium arboreum.</title>
        <authorList>
            <person name="Yu D."/>
        </authorList>
    </citation>
    <scope>NUCLEOTIDE SEQUENCE [LARGE SCALE GENOMIC DNA]</scope>
    <source>
        <tissue evidence="1">Leaf</tissue>
    </source>
</reference>